<accession>A0A8S9U2C8</accession>
<evidence type="ECO:0000313" key="4">
    <source>
        <dbReference type="Proteomes" id="UP000704712"/>
    </source>
</evidence>
<keyword evidence="1" id="KW-0862">Zinc</keyword>
<evidence type="ECO:0000313" key="3">
    <source>
        <dbReference type="EMBL" id="KAF4135101.1"/>
    </source>
</evidence>
<evidence type="ECO:0000256" key="1">
    <source>
        <dbReference type="PROSITE-ProRule" id="PRU00047"/>
    </source>
</evidence>
<comment type="caution">
    <text evidence="3">The sequence shown here is derived from an EMBL/GenBank/DDBJ whole genome shotgun (WGS) entry which is preliminary data.</text>
</comment>
<feature type="domain" description="CCHC-type" evidence="2">
    <location>
        <begin position="330"/>
        <end position="344"/>
    </location>
</feature>
<dbReference type="SUPFAM" id="SSF57756">
    <property type="entry name" value="Retrovirus zinc finger-like domains"/>
    <property type="match status" value="1"/>
</dbReference>
<gene>
    <name evidence="3" type="ORF">GN958_ATG15771</name>
</gene>
<dbReference type="Proteomes" id="UP000704712">
    <property type="component" value="Unassembled WGS sequence"/>
</dbReference>
<dbReference type="GO" id="GO:0003676">
    <property type="term" value="F:nucleic acid binding"/>
    <property type="evidence" value="ECO:0007669"/>
    <property type="project" value="InterPro"/>
</dbReference>
<keyword evidence="1" id="KW-0863">Zinc-finger</keyword>
<dbReference type="InterPro" id="IPR001878">
    <property type="entry name" value="Znf_CCHC"/>
</dbReference>
<name>A0A8S9U2C8_PHYIN</name>
<reference evidence="3" key="1">
    <citation type="submission" date="2020-03" db="EMBL/GenBank/DDBJ databases">
        <title>Hybrid Assembly of Korean Phytophthora infestans isolates.</title>
        <authorList>
            <person name="Prokchorchik M."/>
            <person name="Lee Y."/>
            <person name="Seo J."/>
            <person name="Cho J.-H."/>
            <person name="Park Y.-E."/>
            <person name="Jang D.-C."/>
            <person name="Im J.-S."/>
            <person name="Choi J.-G."/>
            <person name="Park H.-J."/>
            <person name="Lee G.-B."/>
            <person name="Lee Y.-G."/>
            <person name="Hong S.-Y."/>
            <person name="Cho K."/>
            <person name="Sohn K.H."/>
        </authorList>
    </citation>
    <scope>NUCLEOTIDE SEQUENCE</scope>
    <source>
        <strain evidence="3">KR_2_A2</strain>
    </source>
</reference>
<protein>
    <recommendedName>
        <fullName evidence="2">CCHC-type domain-containing protein</fullName>
    </recommendedName>
</protein>
<dbReference type="GO" id="GO:0008270">
    <property type="term" value="F:zinc ion binding"/>
    <property type="evidence" value="ECO:0007669"/>
    <property type="project" value="UniProtKB-KW"/>
</dbReference>
<dbReference type="EMBL" id="JAACNO010002206">
    <property type="protein sequence ID" value="KAF4135101.1"/>
    <property type="molecule type" value="Genomic_DNA"/>
</dbReference>
<dbReference type="InterPro" id="IPR036875">
    <property type="entry name" value="Znf_CCHC_sf"/>
</dbReference>
<keyword evidence="1" id="KW-0479">Metal-binding</keyword>
<evidence type="ECO:0000259" key="2">
    <source>
        <dbReference type="PROSITE" id="PS50158"/>
    </source>
</evidence>
<dbReference type="PROSITE" id="PS50158">
    <property type="entry name" value="ZF_CCHC"/>
    <property type="match status" value="1"/>
</dbReference>
<organism evidence="3 4">
    <name type="scientific">Phytophthora infestans</name>
    <name type="common">Potato late blight agent</name>
    <name type="synonym">Botrytis infestans</name>
    <dbReference type="NCBI Taxonomy" id="4787"/>
    <lineage>
        <taxon>Eukaryota</taxon>
        <taxon>Sar</taxon>
        <taxon>Stramenopiles</taxon>
        <taxon>Oomycota</taxon>
        <taxon>Peronosporomycetes</taxon>
        <taxon>Peronosporales</taxon>
        <taxon>Peronosporaceae</taxon>
        <taxon>Phytophthora</taxon>
    </lineage>
</organism>
<proteinExistence type="predicted"/>
<sequence>MFPVGIPSGSGGKPTEEFVWTYLQKIHPTSWTVLGNSDLSEGETAWLKENWKDTSSYGSGLPLFGVRSTSGVEGDNNGLSWKRARNNLVNRALRAYCLRAVENHHALLETAQSWVAEQFDITPHAQKLFDAEQKHVAKLTVLPSQIGCFYVFDPFDRSDVASATKMFETNMISGKCRPCRVSEQLEIPCRHIQAVLFDLERRNPGKIPVYNVLQYFHPAYLVRNMRVAMCAVKISLPVNEMTTASSYVLPAPRYRQAGGTRRARVGDNQRGEKRILSRGEEAKLPSTKQQCTDAIVEEGYDEHDATPTIYKFFASNITSASTPDRGAYYCTKCNKPGHNARTCRFTSQEVEEAGVLIVPGVYVLGESPLKACRLSPTVLSTTDSEFL</sequence>
<dbReference type="AlphaFoldDB" id="A0A8S9U2C8"/>